<dbReference type="OMA" id="TCEMDNN"/>
<gene>
    <name evidence="2" type="ORF">ZOSMA_234G00090</name>
</gene>
<dbReference type="Pfam" id="PF13259">
    <property type="entry name" value="clamp_Gag1-like"/>
    <property type="match status" value="1"/>
</dbReference>
<dbReference type="PANTHER" id="PTHR33373">
    <property type="entry name" value="OS07G0479600 PROTEIN"/>
    <property type="match status" value="1"/>
</dbReference>
<dbReference type="OrthoDB" id="1896025at2759"/>
<feature type="domain" description="Gag1-like clamp" evidence="1">
    <location>
        <begin position="47"/>
        <end position="159"/>
    </location>
</feature>
<dbReference type="EMBL" id="LFYR01000825">
    <property type="protein sequence ID" value="KMZ68635.1"/>
    <property type="molecule type" value="Genomic_DNA"/>
</dbReference>
<dbReference type="PANTHER" id="PTHR33373:SF1">
    <property type="entry name" value="DUF4050 DOMAIN-CONTAINING PROTEIN"/>
    <property type="match status" value="1"/>
</dbReference>
<dbReference type="Proteomes" id="UP000036987">
    <property type="component" value="Unassembled WGS sequence"/>
</dbReference>
<evidence type="ECO:0000313" key="3">
    <source>
        <dbReference type="Proteomes" id="UP000036987"/>
    </source>
</evidence>
<evidence type="ECO:0000313" key="2">
    <source>
        <dbReference type="EMBL" id="KMZ68635.1"/>
    </source>
</evidence>
<sequence length="159" mass="17812">MHGSSSCLGCCTKSTPIIAVDEPTNGLKIQGRSVEKPGISDDFWSTSTHEMDNSGVQSMRSISSISTSVQGHDQHALANTSNPLEFVNHGLLLWNQNRQQWTGNKKTDSHKTNKCEPKISWNSTYESLLLNNKPFRQPIPLSEMIEFLVDAWEQEGMYD</sequence>
<keyword evidence="3" id="KW-1185">Reference proteome</keyword>
<reference evidence="3" key="1">
    <citation type="journal article" date="2016" name="Nature">
        <title>The genome of the seagrass Zostera marina reveals angiosperm adaptation to the sea.</title>
        <authorList>
            <person name="Olsen J.L."/>
            <person name="Rouze P."/>
            <person name="Verhelst B."/>
            <person name="Lin Y.-C."/>
            <person name="Bayer T."/>
            <person name="Collen J."/>
            <person name="Dattolo E."/>
            <person name="De Paoli E."/>
            <person name="Dittami S."/>
            <person name="Maumus F."/>
            <person name="Michel G."/>
            <person name="Kersting A."/>
            <person name="Lauritano C."/>
            <person name="Lohaus R."/>
            <person name="Toepel M."/>
            <person name="Tonon T."/>
            <person name="Vanneste K."/>
            <person name="Amirebrahimi M."/>
            <person name="Brakel J."/>
            <person name="Bostroem C."/>
            <person name="Chovatia M."/>
            <person name="Grimwood J."/>
            <person name="Jenkins J.W."/>
            <person name="Jueterbock A."/>
            <person name="Mraz A."/>
            <person name="Stam W.T."/>
            <person name="Tice H."/>
            <person name="Bornberg-Bauer E."/>
            <person name="Green P.J."/>
            <person name="Pearson G.A."/>
            <person name="Procaccini G."/>
            <person name="Duarte C.M."/>
            <person name="Schmutz J."/>
            <person name="Reusch T.B.H."/>
            <person name="Van de Peer Y."/>
        </authorList>
    </citation>
    <scope>NUCLEOTIDE SEQUENCE [LARGE SCALE GENOMIC DNA]</scope>
    <source>
        <strain evidence="3">cv. Finnish</strain>
    </source>
</reference>
<accession>A0A0K9PK89</accession>
<name>A0A0K9PK89_ZOSMR</name>
<dbReference type="InterPro" id="IPR025124">
    <property type="entry name" value="Gag1-like_clamp"/>
</dbReference>
<comment type="caution">
    <text evidence="2">The sequence shown here is derived from an EMBL/GenBank/DDBJ whole genome shotgun (WGS) entry which is preliminary data.</text>
</comment>
<evidence type="ECO:0000259" key="1">
    <source>
        <dbReference type="Pfam" id="PF13259"/>
    </source>
</evidence>
<organism evidence="2 3">
    <name type="scientific">Zostera marina</name>
    <name type="common">Eelgrass</name>
    <dbReference type="NCBI Taxonomy" id="29655"/>
    <lineage>
        <taxon>Eukaryota</taxon>
        <taxon>Viridiplantae</taxon>
        <taxon>Streptophyta</taxon>
        <taxon>Embryophyta</taxon>
        <taxon>Tracheophyta</taxon>
        <taxon>Spermatophyta</taxon>
        <taxon>Magnoliopsida</taxon>
        <taxon>Liliopsida</taxon>
        <taxon>Zosteraceae</taxon>
        <taxon>Zostera</taxon>
    </lineage>
</organism>
<proteinExistence type="predicted"/>
<dbReference type="STRING" id="29655.A0A0K9PK89"/>
<protein>
    <recommendedName>
        <fullName evidence="1">Gag1-like clamp domain-containing protein</fullName>
    </recommendedName>
</protein>
<dbReference type="AlphaFoldDB" id="A0A0K9PK89"/>